<dbReference type="InterPro" id="IPR002182">
    <property type="entry name" value="NB-ARC"/>
</dbReference>
<dbReference type="PANTHER" id="PTHR23155:SF1095">
    <property type="entry name" value="OS05G0250700 PROTEIN"/>
    <property type="match status" value="1"/>
</dbReference>
<feature type="domain" description="Disease resistance protein winged helix" evidence="9">
    <location>
        <begin position="439"/>
        <end position="504"/>
    </location>
</feature>
<dbReference type="CDD" id="cd14798">
    <property type="entry name" value="RX-CC_like"/>
    <property type="match status" value="1"/>
</dbReference>
<dbReference type="GO" id="GO:0009626">
    <property type="term" value="P:plant-type hypersensitive response"/>
    <property type="evidence" value="ECO:0007669"/>
    <property type="project" value="UniProtKB-ARBA"/>
</dbReference>
<dbReference type="InterPro" id="IPR027417">
    <property type="entry name" value="P-loop_NTPase"/>
</dbReference>
<dbReference type="OrthoDB" id="762143at2759"/>
<feature type="domain" description="Disease resistance N-terminal" evidence="8">
    <location>
        <begin position="8"/>
        <end position="92"/>
    </location>
</feature>
<evidence type="ECO:0000256" key="4">
    <source>
        <dbReference type="ARBA" id="ARBA00022741"/>
    </source>
</evidence>
<dbReference type="InterPro" id="IPR032675">
    <property type="entry name" value="LRR_dom_sf"/>
</dbReference>
<dbReference type="GO" id="GO:0002758">
    <property type="term" value="P:innate immune response-activating signaling pathway"/>
    <property type="evidence" value="ECO:0007669"/>
    <property type="project" value="UniProtKB-ARBA"/>
</dbReference>
<keyword evidence="3" id="KW-0677">Repeat</keyword>
<evidence type="ECO:0000313" key="12">
    <source>
        <dbReference type="Proteomes" id="UP000604825"/>
    </source>
</evidence>
<accession>A0A811Q6T8</accession>
<protein>
    <submittedName>
        <fullName evidence="11">Uncharacterized protein</fullName>
    </submittedName>
</protein>
<reference evidence="11" key="1">
    <citation type="submission" date="2020-10" db="EMBL/GenBank/DDBJ databases">
        <authorList>
            <person name="Han B."/>
            <person name="Lu T."/>
            <person name="Zhao Q."/>
            <person name="Huang X."/>
            <person name="Zhao Y."/>
        </authorList>
    </citation>
    <scope>NUCLEOTIDE SEQUENCE</scope>
</reference>
<comment type="caution">
    <text evidence="11">The sequence shown here is derived from an EMBL/GenBank/DDBJ whole genome shotgun (WGS) entry which is preliminary data.</text>
</comment>
<dbReference type="Gene3D" id="1.10.10.10">
    <property type="entry name" value="Winged helix-like DNA-binding domain superfamily/Winged helix DNA-binding domain"/>
    <property type="match status" value="1"/>
</dbReference>
<dbReference type="InterPro" id="IPR038005">
    <property type="entry name" value="RX-like_CC"/>
</dbReference>
<evidence type="ECO:0000259" key="8">
    <source>
        <dbReference type="Pfam" id="PF18052"/>
    </source>
</evidence>
<gene>
    <name evidence="11" type="ORF">NCGR_LOCUS38364</name>
</gene>
<dbReference type="EMBL" id="CAJGYO010000009">
    <property type="protein sequence ID" value="CAD6254765.1"/>
    <property type="molecule type" value="Genomic_DNA"/>
</dbReference>
<dbReference type="SUPFAM" id="SSF52540">
    <property type="entry name" value="P-loop containing nucleoside triphosphate hydrolases"/>
    <property type="match status" value="1"/>
</dbReference>
<dbReference type="Gene3D" id="3.80.10.10">
    <property type="entry name" value="Ribonuclease Inhibitor"/>
    <property type="match status" value="2"/>
</dbReference>
<evidence type="ECO:0000256" key="6">
    <source>
        <dbReference type="ARBA" id="ARBA00023054"/>
    </source>
</evidence>
<evidence type="ECO:0000256" key="5">
    <source>
        <dbReference type="ARBA" id="ARBA00022821"/>
    </source>
</evidence>
<sequence length="1070" mass="121360">MAAVLDAMVSFVIDTLIKMAADEVAMLYGVPDEMNKLEGKLQDLKAVLADAERRRITEKAVQWWVLMLKDVMYEATDILDICIIQAEEGQESTMCAESRCFNPISFCMRNPVFTHDIGTRIKDLNKKLDSICESGAKFNFIRMEQNNQQDRGMLTHPAGSKTSPVIERSSLVGKKIEEDTVDLVNMLTGEWWSNHPDDYIVVAISGPGGIGKTALAQNIYNHQTIKDKFSIRMWLSITQACTETELLREAIHHAEGRDCHDDGKSRLESTLADTIRDKKIFVVLDDMWTAAKWNDVLKASFSYVARGSRVLVTTRDDRVARSMKAQYLHHVNYLGPQDAWTLLKKEVIATERDQLEIDTLKDIGSNILGRCGGLPLAIKVIGGLLRQRSINIVEWERVLDNPAWSIDGMPEELNHALYLSYDDLPPHLKQCLIYYSLIPQKTNISPDQLIEMWISEGLVSSRHSDDLEQIGRDYNKELIMRNLIQPYKECIGHSHYVMHDVVRSFCQYMVRHEALVARMGEGGIGSSLLSHKFRFLSIGVESGSDELEWSVLQTQSSLRTLISCCPIRFKHNDSLSRLSRLRTIHLENADFIPLLADHLGELKLLRYLTIESTQISSLPETIGQLKFLQHIGLSGCEKMVRLPNGIVKLKQLRSVYLGEAVNIIPKKFGELTNLRKILNFPANMDGGANGWCTLEELGPLSQLRDLSLKGLENVHPSSLAAKAMLRSKKHLGRLALKCSSIIEDDGGSVKRVVTEEEERHIEEVFAELCPPGCINHLTIDGYFGRRLPEWVMSMTGVSLERLRILELSNLALCTQLPNGLCQLPCLEILIVLHAPAIKHVGPELMRHTHKHNNKPHSRVSVSFPSLKKLIFIEMVRWEEWEWECEELLEAMPVLLELTLNKCRSLTQLPPGLSFYARALKMLNLRDVHCLYYLENLPCVVELSLKCCHSLKRITNLPSLQKLDISCCSQMYVLQAVPALRYLNLQSSDMERLPTYLRGLNLTHLYLCCDLPLLCSMALGKSTYDWSKFCHIRRVEAHTHNGPNGIFTVTYTRDPRYLETNISSALFNLLG</sequence>
<dbReference type="Gene3D" id="1.20.5.4130">
    <property type="match status" value="1"/>
</dbReference>
<dbReference type="Proteomes" id="UP000604825">
    <property type="component" value="Unassembled WGS sequence"/>
</dbReference>
<keyword evidence="12" id="KW-1185">Reference proteome</keyword>
<feature type="domain" description="Disease resistance R13L4/SHOC-2-like LRR" evidence="10">
    <location>
        <begin position="568"/>
        <end position="906"/>
    </location>
</feature>
<organism evidence="11 12">
    <name type="scientific">Miscanthus lutarioriparius</name>
    <dbReference type="NCBI Taxonomy" id="422564"/>
    <lineage>
        <taxon>Eukaryota</taxon>
        <taxon>Viridiplantae</taxon>
        <taxon>Streptophyta</taxon>
        <taxon>Embryophyta</taxon>
        <taxon>Tracheophyta</taxon>
        <taxon>Spermatophyta</taxon>
        <taxon>Magnoliopsida</taxon>
        <taxon>Liliopsida</taxon>
        <taxon>Poales</taxon>
        <taxon>Poaceae</taxon>
        <taxon>PACMAD clade</taxon>
        <taxon>Panicoideae</taxon>
        <taxon>Andropogonodae</taxon>
        <taxon>Andropogoneae</taxon>
        <taxon>Saccharinae</taxon>
        <taxon>Miscanthus</taxon>
    </lineage>
</organism>
<dbReference type="PRINTS" id="PR00364">
    <property type="entry name" value="DISEASERSIST"/>
</dbReference>
<comment type="similarity">
    <text evidence="1">Belongs to the disease resistance NB-LRR family.</text>
</comment>
<proteinExistence type="inferred from homology"/>
<evidence type="ECO:0000256" key="2">
    <source>
        <dbReference type="ARBA" id="ARBA00022614"/>
    </source>
</evidence>
<dbReference type="SUPFAM" id="SSF52058">
    <property type="entry name" value="L domain-like"/>
    <property type="match status" value="2"/>
</dbReference>
<dbReference type="AlphaFoldDB" id="A0A811Q6T8"/>
<evidence type="ECO:0000259" key="7">
    <source>
        <dbReference type="Pfam" id="PF00931"/>
    </source>
</evidence>
<evidence type="ECO:0000256" key="1">
    <source>
        <dbReference type="ARBA" id="ARBA00008894"/>
    </source>
</evidence>
<dbReference type="Pfam" id="PF23559">
    <property type="entry name" value="WHD_DRP"/>
    <property type="match status" value="1"/>
</dbReference>
<evidence type="ECO:0000259" key="10">
    <source>
        <dbReference type="Pfam" id="PF23598"/>
    </source>
</evidence>
<keyword evidence="6" id="KW-0175">Coiled coil</keyword>
<dbReference type="GO" id="GO:0043531">
    <property type="term" value="F:ADP binding"/>
    <property type="evidence" value="ECO:0007669"/>
    <property type="project" value="InterPro"/>
</dbReference>
<keyword evidence="5" id="KW-0611">Plant defense</keyword>
<dbReference type="Pfam" id="PF23598">
    <property type="entry name" value="LRR_14"/>
    <property type="match status" value="1"/>
</dbReference>
<dbReference type="InterPro" id="IPR036388">
    <property type="entry name" value="WH-like_DNA-bd_sf"/>
</dbReference>
<dbReference type="InterPro" id="IPR041118">
    <property type="entry name" value="Rx_N"/>
</dbReference>
<keyword evidence="2" id="KW-0433">Leucine-rich repeat</keyword>
<evidence type="ECO:0000256" key="3">
    <source>
        <dbReference type="ARBA" id="ARBA00022737"/>
    </source>
</evidence>
<dbReference type="Gene3D" id="3.40.50.300">
    <property type="entry name" value="P-loop containing nucleotide triphosphate hydrolases"/>
    <property type="match status" value="1"/>
</dbReference>
<dbReference type="PANTHER" id="PTHR23155">
    <property type="entry name" value="DISEASE RESISTANCE PROTEIN RP"/>
    <property type="match status" value="1"/>
</dbReference>
<dbReference type="GO" id="GO:0042742">
    <property type="term" value="P:defense response to bacterium"/>
    <property type="evidence" value="ECO:0007669"/>
    <property type="project" value="UniProtKB-ARBA"/>
</dbReference>
<dbReference type="InterPro" id="IPR055414">
    <property type="entry name" value="LRR_R13L4/SHOC2-like"/>
</dbReference>
<evidence type="ECO:0000313" key="11">
    <source>
        <dbReference type="EMBL" id="CAD6254765.1"/>
    </source>
</evidence>
<dbReference type="Pfam" id="PF18052">
    <property type="entry name" value="Rx_N"/>
    <property type="match status" value="1"/>
</dbReference>
<feature type="domain" description="NB-ARC" evidence="7">
    <location>
        <begin position="197"/>
        <end position="351"/>
    </location>
</feature>
<keyword evidence="4" id="KW-0547">Nucleotide-binding</keyword>
<dbReference type="Pfam" id="PF00931">
    <property type="entry name" value="NB-ARC"/>
    <property type="match status" value="1"/>
</dbReference>
<dbReference type="FunFam" id="1.10.10.10:FF:000322">
    <property type="entry name" value="Probable disease resistance protein At1g63360"/>
    <property type="match status" value="1"/>
</dbReference>
<dbReference type="InterPro" id="IPR058922">
    <property type="entry name" value="WHD_DRP"/>
</dbReference>
<evidence type="ECO:0000259" key="9">
    <source>
        <dbReference type="Pfam" id="PF23559"/>
    </source>
</evidence>
<name>A0A811Q6T8_9POAL</name>
<dbReference type="InterPro" id="IPR044974">
    <property type="entry name" value="Disease_R_plants"/>
</dbReference>